<keyword evidence="3" id="KW-1185">Reference proteome</keyword>
<evidence type="ECO:0000313" key="3">
    <source>
        <dbReference type="Proteomes" id="UP000501802"/>
    </source>
</evidence>
<reference evidence="2 3" key="1">
    <citation type="submission" date="2020-03" db="EMBL/GenBank/DDBJ databases">
        <authorList>
            <person name="Kim M.K."/>
        </authorList>
    </citation>
    <scope>NUCLEOTIDE SEQUENCE [LARGE SCALE GENOMIC DNA]</scope>
    <source>
        <strain evidence="2 3">BT328</strain>
    </source>
</reference>
<dbReference type="RefSeq" id="WP_167208811.1">
    <property type="nucleotide sequence ID" value="NZ_CP050063.1"/>
</dbReference>
<dbReference type="Gene3D" id="3.40.50.720">
    <property type="entry name" value="NAD(P)-binding Rossmann-like Domain"/>
    <property type="match status" value="1"/>
</dbReference>
<dbReference type="EMBL" id="CP050063">
    <property type="protein sequence ID" value="QIP13585.1"/>
    <property type="molecule type" value="Genomic_DNA"/>
</dbReference>
<dbReference type="PANTHER" id="PTHR43162">
    <property type="match status" value="1"/>
</dbReference>
<accession>A0A6G9AMS9</accession>
<sequence>MKVVVTGSLGNISKPLARELVEKGHAVTVISSKPEKQKDIEAIGATAAIGSLDDVDFLVSAFTGAEAVYTMVPPNYAVPDMRAYYRKIGNSYAQAIRQVGIKRVVNLSSYGADLDKGTGFILGAYDVEGILNELSDVAITHLRPTYFYYNLYSFVDMIKEMGFIGANYGGNDKLVMVAPVDIATVAAEELVILDAVQAIRYIASDDLTASEVAHRLGVAIGKPDLKWVTFTDEQAKSGFEARGISAYLAANFIDLGASIHSGAMRLDYDLNKPTAMGNVKLDDFAREFAAAFIGNR</sequence>
<dbReference type="Gene3D" id="3.90.25.10">
    <property type="entry name" value="UDP-galactose 4-epimerase, domain 1"/>
    <property type="match status" value="1"/>
</dbReference>
<dbReference type="AlphaFoldDB" id="A0A6G9AMS9"/>
<organism evidence="2 3">
    <name type="scientific">Spirosoma aureum</name>
    <dbReference type="NCBI Taxonomy" id="2692134"/>
    <lineage>
        <taxon>Bacteria</taxon>
        <taxon>Pseudomonadati</taxon>
        <taxon>Bacteroidota</taxon>
        <taxon>Cytophagia</taxon>
        <taxon>Cytophagales</taxon>
        <taxon>Cytophagaceae</taxon>
        <taxon>Spirosoma</taxon>
    </lineage>
</organism>
<name>A0A6G9AMS9_9BACT</name>
<gene>
    <name evidence="2" type="ORF">G8759_13605</name>
</gene>
<dbReference type="PANTHER" id="PTHR43162:SF1">
    <property type="entry name" value="PRESTALK A DIFFERENTIATION PROTEIN A"/>
    <property type="match status" value="1"/>
</dbReference>
<feature type="domain" description="NmrA-like" evidence="1">
    <location>
        <begin position="2"/>
        <end position="223"/>
    </location>
</feature>
<dbReference type="SUPFAM" id="SSF51735">
    <property type="entry name" value="NAD(P)-binding Rossmann-fold domains"/>
    <property type="match status" value="1"/>
</dbReference>
<dbReference type="Proteomes" id="UP000501802">
    <property type="component" value="Chromosome"/>
</dbReference>
<dbReference type="InterPro" id="IPR036291">
    <property type="entry name" value="NAD(P)-bd_dom_sf"/>
</dbReference>
<dbReference type="KEGG" id="spib:G8759_13605"/>
<dbReference type="InterPro" id="IPR051604">
    <property type="entry name" value="Ergot_Alk_Oxidoreductase"/>
</dbReference>
<evidence type="ECO:0000259" key="1">
    <source>
        <dbReference type="Pfam" id="PF05368"/>
    </source>
</evidence>
<protein>
    <submittedName>
        <fullName evidence="2">NAD(P)H-binding protein</fullName>
    </submittedName>
</protein>
<proteinExistence type="predicted"/>
<dbReference type="Pfam" id="PF05368">
    <property type="entry name" value="NmrA"/>
    <property type="match status" value="1"/>
</dbReference>
<evidence type="ECO:0000313" key="2">
    <source>
        <dbReference type="EMBL" id="QIP13585.1"/>
    </source>
</evidence>
<dbReference type="InterPro" id="IPR008030">
    <property type="entry name" value="NmrA-like"/>
</dbReference>